<accession>A0A8S1PS23</accession>
<comment type="caution">
    <text evidence="3">The sequence shown here is derived from an EMBL/GenBank/DDBJ whole genome shotgun (WGS) entry which is preliminary data.</text>
</comment>
<feature type="region of interest" description="Disordered" evidence="2">
    <location>
        <begin position="330"/>
        <end position="352"/>
    </location>
</feature>
<feature type="coiled-coil region" evidence="1">
    <location>
        <begin position="407"/>
        <end position="469"/>
    </location>
</feature>
<evidence type="ECO:0000256" key="2">
    <source>
        <dbReference type="SAM" id="MobiDB-lite"/>
    </source>
</evidence>
<evidence type="ECO:0000256" key="1">
    <source>
        <dbReference type="SAM" id="Coils"/>
    </source>
</evidence>
<feature type="compositionally biased region" description="Polar residues" evidence="2">
    <location>
        <begin position="330"/>
        <end position="344"/>
    </location>
</feature>
<dbReference type="OrthoDB" id="306838at2759"/>
<dbReference type="EMBL" id="CAJJDN010000084">
    <property type="protein sequence ID" value="CAD8105348.1"/>
    <property type="molecule type" value="Genomic_DNA"/>
</dbReference>
<proteinExistence type="predicted"/>
<organism evidence="3 4">
    <name type="scientific">Paramecium sonneborni</name>
    <dbReference type="NCBI Taxonomy" id="65129"/>
    <lineage>
        <taxon>Eukaryota</taxon>
        <taxon>Sar</taxon>
        <taxon>Alveolata</taxon>
        <taxon>Ciliophora</taxon>
        <taxon>Intramacronucleata</taxon>
        <taxon>Oligohymenophorea</taxon>
        <taxon>Peniculida</taxon>
        <taxon>Parameciidae</taxon>
        <taxon>Paramecium</taxon>
    </lineage>
</organism>
<name>A0A8S1PS23_9CILI</name>
<protein>
    <submittedName>
        <fullName evidence="3">Uncharacterized protein</fullName>
    </submittedName>
</protein>
<dbReference type="Proteomes" id="UP000692954">
    <property type="component" value="Unassembled WGS sequence"/>
</dbReference>
<keyword evidence="1" id="KW-0175">Coiled coil</keyword>
<dbReference type="AlphaFoldDB" id="A0A8S1PS23"/>
<evidence type="ECO:0000313" key="4">
    <source>
        <dbReference type="Proteomes" id="UP000692954"/>
    </source>
</evidence>
<keyword evidence="4" id="KW-1185">Reference proteome</keyword>
<sequence>MQQLLKPSLNFNFNDVLFEDKLPLNQQTTTNQKNTLINQLIEKDDKNKNCKTILRPQSSSGLKSASNQRDQNLQHKGVNNKQNTYQQIQQQLNSSKQVKFDKNQQFEITPKIQSNCYFPQQNTNQTNMTNPAQQLANQQQVDIKYKQQYQKQKQEIIQNAGIFDWDDDDLDNQFIISDNPKLKGPNKKCETIEKQNLEQYLQKLQKSDVIESSIKQNQELLKQQQKDIKQKLDNIEQLRMNDILQKNLVISQVPHLEDEEDYDDFKQDVQIQKSAQKNIEKQINEEQEYDQEKFEIDEENQEQDNKMKLAMKNKKELEDKNKQSQIKLEQVQENSKKVNSNESLTKTQKKKKKVVYRAKNAKERKQELNNMRSELEKYLLQNNPKISQMFQELQATQEKERIMVEVNTKRQEELSQARLTLKQLQEKYAKQQQIIGELDKKEHYANQIIQKLTENKQKYNQQWESQMEKYMACKVIARFLKGRKDRKLFTEFRRQSFINRLKQ</sequence>
<gene>
    <name evidence="3" type="ORF">PSON_ATCC_30995.1.T0840109</name>
</gene>
<evidence type="ECO:0000313" key="3">
    <source>
        <dbReference type="EMBL" id="CAD8105348.1"/>
    </source>
</evidence>
<reference evidence="3" key="1">
    <citation type="submission" date="2021-01" db="EMBL/GenBank/DDBJ databases">
        <authorList>
            <consortium name="Genoscope - CEA"/>
            <person name="William W."/>
        </authorList>
    </citation>
    <scope>NUCLEOTIDE SEQUENCE</scope>
</reference>
<feature type="coiled-coil region" evidence="1">
    <location>
        <begin position="187"/>
        <end position="241"/>
    </location>
</feature>